<evidence type="ECO:0000256" key="1">
    <source>
        <dbReference type="SAM" id="MobiDB-lite"/>
    </source>
</evidence>
<proteinExistence type="predicted"/>
<sequence length="54" mass="6032">MAATSEKQNNSSKPPPTPSPLRFVLTFKISSFDFGDTLLRFVTVQCSYTLESVF</sequence>
<gene>
    <name evidence="2" type="ORF">DARMORV10_A03P60000.1</name>
</gene>
<evidence type="ECO:0000313" key="2">
    <source>
        <dbReference type="EMBL" id="CAF2132319.1"/>
    </source>
</evidence>
<dbReference type="AlphaFoldDB" id="A0A816WFT5"/>
<organism evidence="2">
    <name type="scientific">Brassica napus</name>
    <name type="common">Rape</name>
    <dbReference type="NCBI Taxonomy" id="3708"/>
    <lineage>
        <taxon>Eukaryota</taxon>
        <taxon>Viridiplantae</taxon>
        <taxon>Streptophyta</taxon>
        <taxon>Embryophyta</taxon>
        <taxon>Tracheophyta</taxon>
        <taxon>Spermatophyta</taxon>
        <taxon>Magnoliopsida</taxon>
        <taxon>eudicotyledons</taxon>
        <taxon>Gunneridae</taxon>
        <taxon>Pentapetalae</taxon>
        <taxon>rosids</taxon>
        <taxon>malvids</taxon>
        <taxon>Brassicales</taxon>
        <taxon>Brassicaceae</taxon>
        <taxon>Brassiceae</taxon>
        <taxon>Brassica</taxon>
    </lineage>
</organism>
<feature type="compositionally biased region" description="Polar residues" evidence="1">
    <location>
        <begin position="1"/>
        <end position="10"/>
    </location>
</feature>
<name>A0A816WFT5_BRANA</name>
<protein>
    <submittedName>
        <fullName evidence="2">(rape) hypothetical protein</fullName>
    </submittedName>
</protein>
<dbReference type="EMBL" id="HG994357">
    <property type="protein sequence ID" value="CAF2132319.1"/>
    <property type="molecule type" value="Genomic_DNA"/>
</dbReference>
<accession>A0A816WFT5</accession>
<reference evidence="2" key="1">
    <citation type="submission" date="2021-01" db="EMBL/GenBank/DDBJ databases">
        <authorList>
            <consortium name="Genoscope - CEA"/>
            <person name="William W."/>
        </authorList>
    </citation>
    <scope>NUCLEOTIDE SEQUENCE</scope>
</reference>
<feature type="region of interest" description="Disordered" evidence="1">
    <location>
        <begin position="1"/>
        <end position="20"/>
    </location>
</feature>
<dbReference type="Proteomes" id="UP001295469">
    <property type="component" value="Chromosome A03"/>
</dbReference>